<evidence type="ECO:0000313" key="2">
    <source>
        <dbReference type="EMBL" id="KII82937.1"/>
    </source>
</evidence>
<reference evidence="2 3" key="1">
    <citation type="submission" date="2014-06" db="EMBL/GenBank/DDBJ databases">
        <title>Evolutionary Origins and Diversification of the Mycorrhizal Mutualists.</title>
        <authorList>
            <consortium name="DOE Joint Genome Institute"/>
            <consortium name="Mycorrhizal Genomics Consortium"/>
            <person name="Kohler A."/>
            <person name="Kuo A."/>
            <person name="Nagy L.G."/>
            <person name="Floudas D."/>
            <person name="Copeland A."/>
            <person name="Barry K.W."/>
            <person name="Cichocki N."/>
            <person name="Veneault-Fourrey C."/>
            <person name="LaButti K."/>
            <person name="Lindquist E.A."/>
            <person name="Lipzen A."/>
            <person name="Lundell T."/>
            <person name="Morin E."/>
            <person name="Murat C."/>
            <person name="Riley R."/>
            <person name="Ohm R."/>
            <person name="Sun H."/>
            <person name="Tunlid A."/>
            <person name="Henrissat B."/>
            <person name="Grigoriev I.V."/>
            <person name="Hibbett D.S."/>
            <person name="Martin F."/>
        </authorList>
    </citation>
    <scope>NUCLEOTIDE SEQUENCE [LARGE SCALE GENOMIC DNA]</scope>
    <source>
        <strain evidence="2 3">FD-325 SS-3</strain>
    </source>
</reference>
<accession>A0A0C9SPR9</accession>
<organism evidence="2 3">
    <name type="scientific">Plicaturopsis crispa FD-325 SS-3</name>
    <dbReference type="NCBI Taxonomy" id="944288"/>
    <lineage>
        <taxon>Eukaryota</taxon>
        <taxon>Fungi</taxon>
        <taxon>Dikarya</taxon>
        <taxon>Basidiomycota</taxon>
        <taxon>Agaricomycotina</taxon>
        <taxon>Agaricomycetes</taxon>
        <taxon>Agaricomycetidae</taxon>
        <taxon>Amylocorticiales</taxon>
        <taxon>Amylocorticiaceae</taxon>
        <taxon>Plicatura</taxon>
        <taxon>Plicaturopsis crispa</taxon>
    </lineage>
</organism>
<feature type="region of interest" description="Disordered" evidence="1">
    <location>
        <begin position="24"/>
        <end position="190"/>
    </location>
</feature>
<evidence type="ECO:0000256" key="1">
    <source>
        <dbReference type="SAM" id="MobiDB-lite"/>
    </source>
</evidence>
<evidence type="ECO:0000313" key="3">
    <source>
        <dbReference type="Proteomes" id="UP000053263"/>
    </source>
</evidence>
<sequence>MPAHASAAPGAMRTRKQLLHAIAPATNHGCPHPITPAPGQRRRARAKRRRRTIVLATNHESPRQHSARGGAHAQNGVGAPWSWQTVSARHGPSHEPRTPLPDHANTTPEAARPRKTSAARYTPSTGPPKSTPGRASAAQRANDQPGGGAARLRGRPRGEGRRGKGGVEHTGGDEHTSSDERKGGRRRRSP</sequence>
<dbReference type="Proteomes" id="UP000053263">
    <property type="component" value="Unassembled WGS sequence"/>
</dbReference>
<keyword evidence="3" id="KW-1185">Reference proteome</keyword>
<dbReference type="AlphaFoldDB" id="A0A0C9SPR9"/>
<feature type="compositionally biased region" description="Basic and acidic residues" evidence="1">
    <location>
        <begin position="156"/>
        <end position="182"/>
    </location>
</feature>
<protein>
    <submittedName>
        <fullName evidence="2">Uncharacterized protein</fullName>
    </submittedName>
</protein>
<dbReference type="EMBL" id="KN832595">
    <property type="protein sequence ID" value="KII82937.1"/>
    <property type="molecule type" value="Genomic_DNA"/>
</dbReference>
<feature type="compositionally biased region" description="Basic residues" evidence="1">
    <location>
        <begin position="40"/>
        <end position="52"/>
    </location>
</feature>
<name>A0A0C9SPR9_PLICR</name>
<proteinExistence type="predicted"/>
<gene>
    <name evidence="2" type="ORF">PLICRDRAFT_180891</name>
</gene>
<dbReference type="HOGENOM" id="CLU_1428526_0_0_1"/>